<evidence type="ECO:0000256" key="7">
    <source>
        <dbReference type="SAM" id="Phobius"/>
    </source>
</evidence>
<dbReference type="InterPro" id="IPR035906">
    <property type="entry name" value="MetI-like_sf"/>
</dbReference>
<keyword evidence="6 7" id="KW-0472">Membrane</keyword>
<reference evidence="8" key="1">
    <citation type="submission" date="2019-08" db="EMBL/GenBank/DDBJ databases">
        <authorList>
            <person name="Kucharzyk K."/>
            <person name="Murdoch R.W."/>
            <person name="Higgins S."/>
            <person name="Loffler F."/>
        </authorList>
    </citation>
    <scope>NUCLEOTIDE SEQUENCE</scope>
</reference>
<protein>
    <submittedName>
        <fullName evidence="8">L-arabinose transport system permease protein AraQ</fullName>
    </submittedName>
</protein>
<evidence type="ECO:0000256" key="6">
    <source>
        <dbReference type="ARBA" id="ARBA00023136"/>
    </source>
</evidence>
<name>A0A645IBR4_9ZZZZ</name>
<feature type="transmembrane region" description="Helical" evidence="7">
    <location>
        <begin position="53"/>
        <end position="73"/>
    </location>
</feature>
<evidence type="ECO:0000256" key="1">
    <source>
        <dbReference type="ARBA" id="ARBA00004651"/>
    </source>
</evidence>
<comment type="caution">
    <text evidence="8">The sequence shown here is derived from an EMBL/GenBank/DDBJ whole genome shotgun (WGS) entry which is preliminary data.</text>
</comment>
<dbReference type="PANTHER" id="PTHR43744:SF8">
    <property type="entry name" value="SN-GLYCEROL-3-PHOSPHATE TRANSPORT SYSTEM PERMEASE PROTEIN UGPE"/>
    <property type="match status" value="1"/>
</dbReference>
<evidence type="ECO:0000256" key="2">
    <source>
        <dbReference type="ARBA" id="ARBA00022448"/>
    </source>
</evidence>
<evidence type="ECO:0000256" key="5">
    <source>
        <dbReference type="ARBA" id="ARBA00022989"/>
    </source>
</evidence>
<sequence length="89" mass="9716">MPLSVPTISALAIYQFVHIYNAYFWPLLVTNKDVWRTVQVGVSYLVTGDVEEYGKVIAAAMVAMTPAVIAFIFGQDYIIKGMVSGGIKG</sequence>
<evidence type="ECO:0000256" key="3">
    <source>
        <dbReference type="ARBA" id="ARBA00022475"/>
    </source>
</evidence>
<keyword evidence="5 7" id="KW-1133">Transmembrane helix</keyword>
<accession>A0A645IBR4</accession>
<dbReference type="Gene3D" id="1.10.3720.10">
    <property type="entry name" value="MetI-like"/>
    <property type="match status" value="1"/>
</dbReference>
<dbReference type="EMBL" id="VSSQ01111320">
    <property type="protein sequence ID" value="MPN48728.1"/>
    <property type="molecule type" value="Genomic_DNA"/>
</dbReference>
<organism evidence="8">
    <name type="scientific">bioreactor metagenome</name>
    <dbReference type="NCBI Taxonomy" id="1076179"/>
    <lineage>
        <taxon>unclassified sequences</taxon>
        <taxon>metagenomes</taxon>
        <taxon>ecological metagenomes</taxon>
    </lineage>
</organism>
<evidence type="ECO:0000256" key="4">
    <source>
        <dbReference type="ARBA" id="ARBA00022692"/>
    </source>
</evidence>
<dbReference type="SUPFAM" id="SSF161098">
    <property type="entry name" value="MetI-like"/>
    <property type="match status" value="1"/>
</dbReference>
<keyword evidence="2" id="KW-0813">Transport</keyword>
<dbReference type="GO" id="GO:0005886">
    <property type="term" value="C:plasma membrane"/>
    <property type="evidence" value="ECO:0007669"/>
    <property type="project" value="UniProtKB-SubCell"/>
</dbReference>
<keyword evidence="3" id="KW-1003">Cell membrane</keyword>
<proteinExistence type="predicted"/>
<evidence type="ECO:0000313" key="8">
    <source>
        <dbReference type="EMBL" id="MPN48728.1"/>
    </source>
</evidence>
<keyword evidence="4 7" id="KW-0812">Transmembrane</keyword>
<dbReference type="PANTHER" id="PTHR43744">
    <property type="entry name" value="ABC TRANSPORTER PERMEASE PROTEIN MG189-RELATED-RELATED"/>
    <property type="match status" value="1"/>
</dbReference>
<comment type="subcellular location">
    <subcellularLocation>
        <location evidence="1">Cell membrane</location>
        <topology evidence="1">Multi-pass membrane protein</topology>
    </subcellularLocation>
</comment>
<gene>
    <name evidence="8" type="primary">araQ_109</name>
    <name evidence="8" type="ORF">SDC9_196340</name>
</gene>
<dbReference type="AlphaFoldDB" id="A0A645IBR4"/>